<feature type="transmembrane region" description="Helical" evidence="1">
    <location>
        <begin position="6"/>
        <end position="27"/>
    </location>
</feature>
<sequence>MKQEFWSVWVACSLGALIGAFTALQIGSWVSVNFIWIVSGGALLGGAIAWIAVDFRHFCAGVSHSYHNTIITWRPNRPLWTAYFTLFAGIAMVFFSALIGGAIIDGICWGKPRAMQTLIWTGVSLAGMAIFFTTGIVTPWAKMPAQHIRDVQQLGRYLMRRGNPLGVMFYSVIGIYWVVAHIPLAIMKGIPATIRGMSHAIRMFARFIAGVFMYVHSSQRTLCFADAAIGATMGFFIGNAIVGTVIGGILGLVNYEMVAVRLLGLSPKR</sequence>
<protein>
    <submittedName>
        <fullName evidence="2">Uncharacterized protein</fullName>
    </submittedName>
</protein>
<organism evidence="2 3">
    <name type="scientific">Candidatus Wildermuthbacteria bacterium RIFCSPHIGHO2_02_FULL_45_25</name>
    <dbReference type="NCBI Taxonomy" id="1802450"/>
    <lineage>
        <taxon>Bacteria</taxon>
        <taxon>Candidatus Wildermuthiibacteriota</taxon>
    </lineage>
</organism>
<dbReference type="Proteomes" id="UP000178092">
    <property type="component" value="Unassembled WGS sequence"/>
</dbReference>
<evidence type="ECO:0000256" key="1">
    <source>
        <dbReference type="SAM" id="Phobius"/>
    </source>
</evidence>
<evidence type="ECO:0000313" key="2">
    <source>
        <dbReference type="EMBL" id="OHA65187.1"/>
    </source>
</evidence>
<dbReference type="AlphaFoldDB" id="A0A1G2QXL4"/>
<feature type="transmembrane region" description="Helical" evidence="1">
    <location>
        <begin position="118"/>
        <end position="141"/>
    </location>
</feature>
<name>A0A1G2QXL4_9BACT</name>
<keyword evidence="1" id="KW-0472">Membrane</keyword>
<feature type="transmembrane region" description="Helical" evidence="1">
    <location>
        <begin position="82"/>
        <end position="106"/>
    </location>
</feature>
<feature type="transmembrane region" description="Helical" evidence="1">
    <location>
        <begin position="167"/>
        <end position="187"/>
    </location>
</feature>
<accession>A0A1G2QXL4</accession>
<keyword evidence="1" id="KW-0812">Transmembrane</keyword>
<feature type="transmembrane region" description="Helical" evidence="1">
    <location>
        <begin position="199"/>
        <end position="216"/>
    </location>
</feature>
<reference evidence="2 3" key="1">
    <citation type="journal article" date="2016" name="Nat. Commun.">
        <title>Thousands of microbial genomes shed light on interconnected biogeochemical processes in an aquifer system.</title>
        <authorList>
            <person name="Anantharaman K."/>
            <person name="Brown C.T."/>
            <person name="Hug L.A."/>
            <person name="Sharon I."/>
            <person name="Castelle C.J."/>
            <person name="Probst A.J."/>
            <person name="Thomas B.C."/>
            <person name="Singh A."/>
            <person name="Wilkins M.J."/>
            <person name="Karaoz U."/>
            <person name="Brodie E.L."/>
            <person name="Williams K.H."/>
            <person name="Hubbard S.S."/>
            <person name="Banfield J.F."/>
        </authorList>
    </citation>
    <scope>NUCLEOTIDE SEQUENCE [LARGE SCALE GENOMIC DNA]</scope>
</reference>
<feature type="transmembrane region" description="Helical" evidence="1">
    <location>
        <begin position="228"/>
        <end position="253"/>
    </location>
</feature>
<gene>
    <name evidence="2" type="ORF">A3C04_02655</name>
</gene>
<keyword evidence="1" id="KW-1133">Transmembrane helix</keyword>
<evidence type="ECO:0000313" key="3">
    <source>
        <dbReference type="Proteomes" id="UP000178092"/>
    </source>
</evidence>
<proteinExistence type="predicted"/>
<comment type="caution">
    <text evidence="2">The sequence shown here is derived from an EMBL/GenBank/DDBJ whole genome shotgun (WGS) entry which is preliminary data.</text>
</comment>
<dbReference type="EMBL" id="MHTV01000046">
    <property type="protein sequence ID" value="OHA65187.1"/>
    <property type="molecule type" value="Genomic_DNA"/>
</dbReference>
<feature type="transmembrane region" description="Helical" evidence="1">
    <location>
        <begin position="34"/>
        <end position="53"/>
    </location>
</feature>